<dbReference type="InterPro" id="IPR043904">
    <property type="entry name" value="PhoD_2-like"/>
</dbReference>
<dbReference type="GeneID" id="17358267"/>
<dbReference type="OrthoDB" id="9999821at2759"/>
<dbReference type="AlphaFoldDB" id="E1Z5S0"/>
<dbReference type="Pfam" id="PF19050">
    <property type="entry name" value="PhoD_2"/>
    <property type="match status" value="1"/>
</dbReference>
<protein>
    <recommendedName>
        <fullName evidence="1">PhoD-like phosphatase domain-containing protein</fullName>
    </recommendedName>
</protein>
<dbReference type="PANTHER" id="PTHR46689:SF1">
    <property type="entry name" value="PHOD-LIKE PHOSPHATASE DOMAIN-CONTAINING PROTEIN"/>
    <property type="match status" value="1"/>
</dbReference>
<reference evidence="2 3" key="1">
    <citation type="journal article" date="2010" name="Plant Cell">
        <title>The Chlorella variabilis NC64A genome reveals adaptation to photosymbiosis, coevolution with viruses, and cryptic sex.</title>
        <authorList>
            <person name="Blanc G."/>
            <person name="Duncan G."/>
            <person name="Agarkova I."/>
            <person name="Borodovsky M."/>
            <person name="Gurnon J."/>
            <person name="Kuo A."/>
            <person name="Lindquist E."/>
            <person name="Lucas S."/>
            <person name="Pangilinan J."/>
            <person name="Polle J."/>
            <person name="Salamov A."/>
            <person name="Terry A."/>
            <person name="Yamada T."/>
            <person name="Dunigan D.D."/>
            <person name="Grigoriev I.V."/>
            <person name="Claverie J.M."/>
            <person name="Van Etten J.L."/>
        </authorList>
    </citation>
    <scope>NUCLEOTIDE SEQUENCE [LARGE SCALE GENOMIC DNA]</scope>
    <source>
        <strain evidence="2 3">NC64A</strain>
    </source>
</reference>
<dbReference type="RefSeq" id="XP_005850906.1">
    <property type="nucleotide sequence ID" value="XM_005850844.1"/>
</dbReference>
<accession>E1Z5S0</accession>
<name>E1Z5S0_CHLVA</name>
<dbReference type="InParanoid" id="E1Z5S0"/>
<feature type="domain" description="PhoD-like phosphatase" evidence="1">
    <location>
        <begin position="1"/>
        <end position="56"/>
    </location>
</feature>
<proteinExistence type="predicted"/>
<organism evidence="3">
    <name type="scientific">Chlorella variabilis</name>
    <name type="common">Green alga</name>
    <dbReference type="NCBI Taxonomy" id="554065"/>
    <lineage>
        <taxon>Eukaryota</taxon>
        <taxon>Viridiplantae</taxon>
        <taxon>Chlorophyta</taxon>
        <taxon>core chlorophytes</taxon>
        <taxon>Trebouxiophyceae</taxon>
        <taxon>Chlorellales</taxon>
        <taxon>Chlorellaceae</taxon>
        <taxon>Chlorella clade</taxon>
        <taxon>Chlorella</taxon>
    </lineage>
</organism>
<dbReference type="PANTHER" id="PTHR46689">
    <property type="entry name" value="MEMBRANE PROTEIN, PUTATIVE-RELATED"/>
    <property type="match status" value="1"/>
</dbReference>
<dbReference type="GO" id="GO:0016020">
    <property type="term" value="C:membrane"/>
    <property type="evidence" value="ECO:0007669"/>
    <property type="project" value="TreeGrafter"/>
</dbReference>
<dbReference type="EMBL" id="GL433837">
    <property type="protein sequence ID" value="EFN58804.1"/>
    <property type="molecule type" value="Genomic_DNA"/>
</dbReference>
<gene>
    <name evidence="2" type="ORF">CHLNCDRAFT_140598</name>
</gene>
<evidence type="ECO:0000259" key="1">
    <source>
        <dbReference type="Pfam" id="PF19050"/>
    </source>
</evidence>
<keyword evidence="3" id="KW-1185">Reference proteome</keyword>
<dbReference type="KEGG" id="cvr:CHLNCDRAFT_140598"/>
<dbReference type="Proteomes" id="UP000008141">
    <property type="component" value="Unassembled WGS sequence"/>
</dbReference>
<evidence type="ECO:0000313" key="3">
    <source>
        <dbReference type="Proteomes" id="UP000008141"/>
    </source>
</evidence>
<sequence length="59" mass="6498">MGPQVVIIGMDMRSQRKKDRIMPPATYDLLKRTVDSLPAGPQHLVVLSGIPLIFPKASL</sequence>
<evidence type="ECO:0000313" key="2">
    <source>
        <dbReference type="EMBL" id="EFN58804.1"/>
    </source>
</evidence>